<dbReference type="Gene3D" id="1.20.5.4770">
    <property type="match status" value="1"/>
</dbReference>
<dbReference type="Pfam" id="PF01754">
    <property type="entry name" value="zf-A20"/>
    <property type="match status" value="1"/>
</dbReference>
<dbReference type="OrthoDB" id="428577at2759"/>
<comment type="caution">
    <text evidence="9">The sequence shown here is derived from an EMBL/GenBank/DDBJ whole genome shotgun (WGS) entry which is preliminary data.</text>
</comment>
<feature type="domain" description="AN1-type" evidence="8">
    <location>
        <begin position="147"/>
        <end position="193"/>
    </location>
</feature>
<dbReference type="SMART" id="SM00154">
    <property type="entry name" value="ZnF_AN1"/>
    <property type="match status" value="1"/>
</dbReference>
<evidence type="ECO:0000256" key="4">
    <source>
        <dbReference type="ARBA" id="ARBA00022833"/>
    </source>
</evidence>
<keyword evidence="10" id="KW-1185">Reference proteome</keyword>
<evidence type="ECO:0000259" key="8">
    <source>
        <dbReference type="PROSITE" id="PS51039"/>
    </source>
</evidence>
<dbReference type="InterPro" id="IPR002653">
    <property type="entry name" value="Znf_A20"/>
</dbReference>
<dbReference type="SUPFAM" id="SSF118310">
    <property type="entry name" value="AN1-like Zinc finger"/>
    <property type="match status" value="1"/>
</dbReference>
<evidence type="ECO:0000313" key="9">
    <source>
        <dbReference type="EMBL" id="CAD6226628.1"/>
    </source>
</evidence>
<evidence type="ECO:0000256" key="3">
    <source>
        <dbReference type="ARBA" id="ARBA00022771"/>
    </source>
</evidence>
<gene>
    <name evidence="9" type="ORF">NCGR_LOCUS18393</name>
</gene>
<organism evidence="9 10">
    <name type="scientific">Miscanthus lutarioriparius</name>
    <dbReference type="NCBI Taxonomy" id="422564"/>
    <lineage>
        <taxon>Eukaryota</taxon>
        <taxon>Viridiplantae</taxon>
        <taxon>Streptophyta</taxon>
        <taxon>Embryophyta</taxon>
        <taxon>Tracheophyta</taxon>
        <taxon>Spermatophyta</taxon>
        <taxon>Magnoliopsida</taxon>
        <taxon>Liliopsida</taxon>
        <taxon>Poales</taxon>
        <taxon>Poaceae</taxon>
        <taxon>PACMAD clade</taxon>
        <taxon>Panicoideae</taxon>
        <taxon>Andropogonodae</taxon>
        <taxon>Andropogoneae</taxon>
        <taxon>Saccharinae</taxon>
        <taxon>Miscanthus</taxon>
    </lineage>
</organism>
<keyword evidence="4" id="KW-0862">Zinc</keyword>
<protein>
    <submittedName>
        <fullName evidence="9">Uncharacterized protein</fullName>
    </submittedName>
</protein>
<name>A0A811NS31_9POAL</name>
<feature type="domain" description="A20-type" evidence="7">
    <location>
        <begin position="61"/>
        <end position="95"/>
    </location>
</feature>
<dbReference type="Pfam" id="PF01428">
    <property type="entry name" value="zf-AN1"/>
    <property type="match status" value="1"/>
</dbReference>
<evidence type="ECO:0000259" key="7">
    <source>
        <dbReference type="PROSITE" id="PS51036"/>
    </source>
</evidence>
<accession>A0A811NS31</accession>
<sequence length="212" mass="23331">MTNKDGIVLKAQAQLDQLTQKTWDTIMFLTVFSNLGTWCLLIAMAQESWKQESEETGVHAPEAPILCINNCGFFGSSMTNNMCSKCYRDFIKLMENPAVEKKLIIGPSSSAVPPLEAAKRDDATAAAAAAEAVAVDNRQAAQEEPPKPPSNRCLTCRKKVGLTGFQCRCGGTFCSMHRYTDSHQCTFDYKTAAREQIAKQNPVVMAEKINKI</sequence>
<dbReference type="Proteomes" id="UP000604825">
    <property type="component" value="Unassembled WGS sequence"/>
</dbReference>
<evidence type="ECO:0000313" key="10">
    <source>
        <dbReference type="Proteomes" id="UP000604825"/>
    </source>
</evidence>
<dbReference type="EMBL" id="CAJGYO010000004">
    <property type="protein sequence ID" value="CAD6226628.1"/>
    <property type="molecule type" value="Genomic_DNA"/>
</dbReference>
<evidence type="ECO:0000256" key="2">
    <source>
        <dbReference type="ARBA" id="ARBA00022723"/>
    </source>
</evidence>
<keyword evidence="2" id="KW-0479">Metal-binding</keyword>
<comment type="function">
    <text evidence="1">May be involved in environmental stress response.</text>
</comment>
<dbReference type="PROSITE" id="PS51039">
    <property type="entry name" value="ZF_AN1"/>
    <property type="match status" value="1"/>
</dbReference>
<dbReference type="FunFam" id="4.10.1110.10:FF:000001">
    <property type="entry name" value="Zinc finger AN1-type containing 6"/>
    <property type="match status" value="1"/>
</dbReference>
<keyword evidence="5" id="KW-0346">Stress response</keyword>
<dbReference type="GO" id="GO:0008270">
    <property type="term" value="F:zinc ion binding"/>
    <property type="evidence" value="ECO:0007669"/>
    <property type="project" value="UniProtKB-KW"/>
</dbReference>
<dbReference type="SUPFAM" id="SSF57716">
    <property type="entry name" value="Glucocorticoid receptor-like (DNA-binding domain)"/>
    <property type="match status" value="1"/>
</dbReference>
<dbReference type="SMART" id="SM00259">
    <property type="entry name" value="ZnF_A20"/>
    <property type="match status" value="1"/>
</dbReference>
<dbReference type="InterPro" id="IPR050652">
    <property type="entry name" value="AN1_A20_ZnFinger"/>
</dbReference>
<dbReference type="AlphaFoldDB" id="A0A811NS31"/>
<dbReference type="Gene3D" id="4.10.1110.10">
    <property type="entry name" value="AN1-like Zinc finger"/>
    <property type="match status" value="1"/>
</dbReference>
<reference evidence="9" key="1">
    <citation type="submission" date="2020-10" db="EMBL/GenBank/DDBJ databases">
        <authorList>
            <person name="Han B."/>
            <person name="Lu T."/>
            <person name="Zhao Q."/>
            <person name="Huang X."/>
            <person name="Zhao Y."/>
        </authorList>
    </citation>
    <scope>NUCLEOTIDE SEQUENCE</scope>
</reference>
<dbReference type="PANTHER" id="PTHR10634">
    <property type="entry name" value="AN1-TYPE ZINC FINGER PROTEIN"/>
    <property type="match status" value="1"/>
</dbReference>
<dbReference type="GO" id="GO:0003677">
    <property type="term" value="F:DNA binding"/>
    <property type="evidence" value="ECO:0007669"/>
    <property type="project" value="InterPro"/>
</dbReference>
<keyword evidence="3 6" id="KW-0863">Zinc-finger</keyword>
<proteinExistence type="predicted"/>
<evidence type="ECO:0000256" key="5">
    <source>
        <dbReference type="ARBA" id="ARBA00023016"/>
    </source>
</evidence>
<dbReference type="PANTHER" id="PTHR10634:SF149">
    <property type="entry name" value="AN1-TYPE DOMAIN-CONTAINING PROTEIN-RELATED"/>
    <property type="match status" value="1"/>
</dbReference>
<evidence type="ECO:0000256" key="6">
    <source>
        <dbReference type="PROSITE-ProRule" id="PRU00449"/>
    </source>
</evidence>
<dbReference type="InterPro" id="IPR035896">
    <property type="entry name" value="AN1-like_Znf"/>
</dbReference>
<dbReference type="PROSITE" id="PS51036">
    <property type="entry name" value="ZF_A20"/>
    <property type="match status" value="1"/>
</dbReference>
<dbReference type="InterPro" id="IPR000058">
    <property type="entry name" value="Znf_AN1"/>
</dbReference>
<evidence type="ECO:0000256" key="1">
    <source>
        <dbReference type="ARBA" id="ARBA00003732"/>
    </source>
</evidence>